<gene>
    <name evidence="1" type="ORF">QWJ38_18365</name>
</gene>
<keyword evidence="2" id="KW-1185">Reference proteome</keyword>
<dbReference type="Proteomes" id="UP001228044">
    <property type="component" value="Unassembled WGS sequence"/>
</dbReference>
<accession>A0ABT8DY89</accession>
<evidence type="ECO:0000313" key="1">
    <source>
        <dbReference type="EMBL" id="MDN3922259.1"/>
    </source>
</evidence>
<organism evidence="1 2">
    <name type="scientific">Roseateles violae</name>
    <dbReference type="NCBI Taxonomy" id="3058042"/>
    <lineage>
        <taxon>Bacteria</taxon>
        <taxon>Pseudomonadati</taxon>
        <taxon>Pseudomonadota</taxon>
        <taxon>Betaproteobacteria</taxon>
        <taxon>Burkholderiales</taxon>
        <taxon>Sphaerotilaceae</taxon>
        <taxon>Roseateles</taxon>
    </lineage>
</organism>
<proteinExistence type="predicted"/>
<sequence>MLNHVVDRVAAAAANANHLDLGALVKLFNHLDRHMNLLRQLCPSKPLKNTGNSPFFTKLPPDFGSFAIPQAPARGRRSSF</sequence>
<dbReference type="EMBL" id="JAUHHC010000005">
    <property type="protein sequence ID" value="MDN3922259.1"/>
    <property type="molecule type" value="Genomic_DNA"/>
</dbReference>
<protein>
    <submittedName>
        <fullName evidence="1">Uncharacterized protein</fullName>
    </submittedName>
</protein>
<name>A0ABT8DY89_9BURK</name>
<reference evidence="1 2" key="1">
    <citation type="submission" date="2023-06" db="EMBL/GenBank/DDBJ databases">
        <title>Pelomonas sp. PFR6 16S ribosomal RNA gene Genome sequencing and assembly.</title>
        <authorList>
            <person name="Woo H."/>
        </authorList>
    </citation>
    <scope>NUCLEOTIDE SEQUENCE [LARGE SCALE GENOMIC DNA]</scope>
    <source>
        <strain evidence="1 2">PFR6</strain>
    </source>
</reference>
<dbReference type="RefSeq" id="WP_290361016.1">
    <property type="nucleotide sequence ID" value="NZ_JAUHHC010000005.1"/>
</dbReference>
<comment type="caution">
    <text evidence="1">The sequence shown here is derived from an EMBL/GenBank/DDBJ whole genome shotgun (WGS) entry which is preliminary data.</text>
</comment>
<evidence type="ECO:0000313" key="2">
    <source>
        <dbReference type="Proteomes" id="UP001228044"/>
    </source>
</evidence>